<dbReference type="GeneID" id="300084039"/>
<evidence type="ECO:0000313" key="10">
    <source>
        <dbReference type="Proteomes" id="UP001054897"/>
    </source>
</evidence>
<dbReference type="PANTHER" id="PTHR21262:SF36">
    <property type="entry name" value="BIFUNCTIONAL (P)PPGPP SYNTHASE_HYDROLASE SPOT"/>
    <property type="match status" value="1"/>
</dbReference>
<dbReference type="InterPro" id="IPR002912">
    <property type="entry name" value="ACT_dom"/>
</dbReference>
<evidence type="ECO:0000256" key="4">
    <source>
        <dbReference type="ARBA" id="ARBA00047968"/>
    </source>
</evidence>
<dbReference type="Pfam" id="PF04607">
    <property type="entry name" value="RelA_SpoT"/>
    <property type="match status" value="1"/>
</dbReference>
<name>A0ABY5A9J6_9GAMM</name>
<dbReference type="InterPro" id="IPR003607">
    <property type="entry name" value="HD/PDEase_dom"/>
</dbReference>
<dbReference type="InterPro" id="IPR006674">
    <property type="entry name" value="HD_domain"/>
</dbReference>
<comment type="function">
    <text evidence="5">In eubacteria ppGpp (guanosine 3'-diphosphate 5'-diphosphate) is a mediator of the stringent response that coordinates a variety of cellular activities in response to changes in nutritional abundance.</text>
</comment>
<dbReference type="PROSITE" id="PS51671">
    <property type="entry name" value="ACT"/>
    <property type="match status" value="1"/>
</dbReference>
<dbReference type="Pfam" id="PF13291">
    <property type="entry name" value="ACT_4"/>
    <property type="match status" value="1"/>
</dbReference>
<dbReference type="Proteomes" id="UP001054897">
    <property type="component" value="Chromosome"/>
</dbReference>
<dbReference type="CDD" id="cd04876">
    <property type="entry name" value="ACT_RelA-SpoT"/>
    <property type="match status" value="1"/>
</dbReference>
<proteinExistence type="inferred from homology"/>
<dbReference type="SMART" id="SM00954">
    <property type="entry name" value="RelA_SpoT"/>
    <property type="match status" value="1"/>
</dbReference>
<dbReference type="PANTHER" id="PTHR21262">
    <property type="entry name" value="GUANOSINE-3',5'-BIS DIPHOSPHATE 3'-PYROPHOSPHOHYDROLASE"/>
    <property type="match status" value="1"/>
</dbReference>
<dbReference type="InterPro" id="IPR033655">
    <property type="entry name" value="TGS_RelA/SpoT"/>
</dbReference>
<dbReference type="Gene3D" id="3.30.460.10">
    <property type="entry name" value="Beta Polymerase, domain 2"/>
    <property type="match status" value="1"/>
</dbReference>
<dbReference type="Pfam" id="PF19296">
    <property type="entry name" value="RelA_AH_RIS"/>
    <property type="match status" value="1"/>
</dbReference>
<comment type="catalytic activity">
    <reaction evidence="4">
        <text>guanosine 3',5'-bis(diphosphate) + H2O = GDP + diphosphate + H(+)</text>
        <dbReference type="Rhea" id="RHEA:14253"/>
        <dbReference type="ChEBI" id="CHEBI:15377"/>
        <dbReference type="ChEBI" id="CHEBI:15378"/>
        <dbReference type="ChEBI" id="CHEBI:33019"/>
        <dbReference type="ChEBI" id="CHEBI:58189"/>
        <dbReference type="ChEBI" id="CHEBI:77828"/>
        <dbReference type="EC" id="3.1.7.2"/>
    </reaction>
</comment>
<dbReference type="SUPFAM" id="SSF81271">
    <property type="entry name" value="TGS-like"/>
    <property type="match status" value="1"/>
</dbReference>
<evidence type="ECO:0000259" key="6">
    <source>
        <dbReference type="PROSITE" id="PS51671"/>
    </source>
</evidence>
<dbReference type="InterPro" id="IPR012675">
    <property type="entry name" value="Beta-grasp_dom_sf"/>
</dbReference>
<dbReference type="Pfam" id="PF13328">
    <property type="entry name" value="HD_4"/>
    <property type="match status" value="1"/>
</dbReference>
<evidence type="ECO:0000256" key="2">
    <source>
        <dbReference type="ARBA" id="ARBA00024329"/>
    </source>
</evidence>
<dbReference type="PROSITE" id="PS51880">
    <property type="entry name" value="TGS"/>
    <property type="match status" value="1"/>
</dbReference>
<dbReference type="InterPro" id="IPR004095">
    <property type="entry name" value="TGS"/>
</dbReference>
<evidence type="ECO:0000259" key="8">
    <source>
        <dbReference type="PROSITE" id="PS51880"/>
    </source>
</evidence>
<dbReference type="NCBIfam" id="TIGR00691">
    <property type="entry name" value="spoT_relA"/>
    <property type="match status" value="1"/>
</dbReference>
<dbReference type="EC" id="3.1.7.2" evidence="3"/>
<dbReference type="InterPro" id="IPR045865">
    <property type="entry name" value="ACT-like_dom_sf"/>
</dbReference>
<dbReference type="Gene3D" id="1.10.3210.10">
    <property type="entry name" value="Hypothetical protein af1432"/>
    <property type="match status" value="1"/>
</dbReference>
<evidence type="ECO:0000256" key="3">
    <source>
        <dbReference type="ARBA" id="ARBA00024387"/>
    </source>
</evidence>
<dbReference type="GO" id="GO:0008893">
    <property type="term" value="F:guanosine-3',5'-bis(diphosphate) 3'-diphosphatase activity"/>
    <property type="evidence" value="ECO:0007669"/>
    <property type="project" value="UniProtKB-EC"/>
</dbReference>
<comment type="pathway">
    <text evidence="2">Purine metabolism; ppGpp biosynthesis; ppGpp from GDP: step 1/1.</text>
</comment>
<feature type="domain" description="TGS" evidence="8">
    <location>
        <begin position="387"/>
        <end position="448"/>
    </location>
</feature>
<sequence length="702" mass="78832">MAGIDALADRLSTYLGHDQVNLVRRAYFYAEQAHDGQRRRSGEAYVTHPLAVASILADMHMDHQSLMAAMLHDVIEDTGIAKEALNAQFGETVAELVDGVSKLTQMNFETKAEAQAENFQKMAMAMARDIRVILVKLADRLHNMRTLDAMPHEKSRRIAKETLEIYAPIANRLGMHNMRVEFEDLGFKAMHPMRSERIRAAVRRARGNRKEIVAKIEESIQMCLQREGMEGEVIGREKHLYSIYQKMRGKRKAFNEIMDVYAFRIIVDKVDTCYRVLGAVHNLYKPLPGRFKDYIAIPKANGYQSLHTTLFGMHGVPIEIQIRTREMEEMANNGIAAHWLYKSNEDEVPKGNHARARQWVKGVLELQQRAGNSLEFIESVKIDLFPDEVYVFTPKGRIMELPKGSTAVDFAYAVHTDVGNTCIACRINRRLAPLSQALESGSTVEIVTAPGARPNPAWLNFVVTGKARTHIRHALKQQRRSESISLGERLLNKVLASFDTHLEKIAPERVQAVLGEYRQEVIEDLLEDIGLGNRMAYVVARRLLAESGEALPSSEGPLAIRGTEGLVLSYAKCCTPIPGDPIVGHLSAGKGMVVHLESCRNISEIRHNPEKCIQLNWAKDVAGEFNVELRVELEHQRGLIALLASSVNAADGNIEKIGMDERDGRISVVQLVISVHDRVHLARVIKRLRAIKGVMRITRVRA</sequence>
<accession>A0ABY5A9J6</accession>
<evidence type="ECO:0000313" key="9">
    <source>
        <dbReference type="EMBL" id="USR39628.1"/>
    </source>
</evidence>
<dbReference type="GO" id="GO:0008728">
    <property type="term" value="F:GTP diphosphokinase activity"/>
    <property type="evidence" value="ECO:0007669"/>
    <property type="project" value="UniProtKB-EC"/>
</dbReference>
<gene>
    <name evidence="9" type="primary">spoT</name>
    <name evidence="9" type="ORF">L1F06_023710</name>
</gene>
<dbReference type="CDD" id="cd00077">
    <property type="entry name" value="HDc"/>
    <property type="match status" value="1"/>
</dbReference>
<dbReference type="InterPro" id="IPR004811">
    <property type="entry name" value="RelA/Spo_fam"/>
</dbReference>
<dbReference type="InterPro" id="IPR012676">
    <property type="entry name" value="TGS-like"/>
</dbReference>
<dbReference type="Gene3D" id="3.30.70.260">
    <property type="match status" value="1"/>
</dbReference>
<dbReference type="SUPFAM" id="SSF81301">
    <property type="entry name" value="Nucleotidyltransferase"/>
    <property type="match status" value="1"/>
</dbReference>
<evidence type="ECO:0000256" key="5">
    <source>
        <dbReference type="RuleBase" id="RU003847"/>
    </source>
</evidence>
<dbReference type="EMBL" id="CP099397">
    <property type="protein sequence ID" value="USR39628.1"/>
    <property type="molecule type" value="Genomic_DNA"/>
</dbReference>
<dbReference type="SMART" id="SM00471">
    <property type="entry name" value="HDc"/>
    <property type="match status" value="1"/>
</dbReference>
<dbReference type="PROSITE" id="PS51831">
    <property type="entry name" value="HD"/>
    <property type="match status" value="1"/>
</dbReference>
<dbReference type="CDD" id="cd01668">
    <property type="entry name" value="TGS_RSH"/>
    <property type="match status" value="1"/>
</dbReference>
<comment type="similarity">
    <text evidence="5">Belongs to the relA/spoT family.</text>
</comment>
<dbReference type="Gene3D" id="3.10.20.30">
    <property type="match status" value="1"/>
</dbReference>
<feature type="domain" description="ACT" evidence="6">
    <location>
        <begin position="628"/>
        <end position="702"/>
    </location>
</feature>
<dbReference type="CDD" id="cd05399">
    <property type="entry name" value="NT_Rel-Spo_like"/>
    <property type="match status" value="1"/>
</dbReference>
<organism evidence="9 10">
    <name type="scientific">Ectopseudomonas hydrolytica</name>
    <dbReference type="NCBI Taxonomy" id="2493633"/>
    <lineage>
        <taxon>Bacteria</taxon>
        <taxon>Pseudomonadati</taxon>
        <taxon>Pseudomonadota</taxon>
        <taxon>Gammaproteobacteria</taxon>
        <taxon>Pseudomonadales</taxon>
        <taxon>Pseudomonadaceae</taxon>
        <taxon>Ectopseudomonas</taxon>
    </lineage>
</organism>
<dbReference type="NCBIfam" id="NF008303">
    <property type="entry name" value="PRK11092.1"/>
    <property type="match status" value="1"/>
</dbReference>
<keyword evidence="10" id="KW-1185">Reference proteome</keyword>
<keyword evidence="1 9" id="KW-0378">Hydrolase</keyword>
<feature type="domain" description="HD" evidence="7">
    <location>
        <begin position="45"/>
        <end position="144"/>
    </location>
</feature>
<dbReference type="Pfam" id="PF02824">
    <property type="entry name" value="TGS"/>
    <property type="match status" value="1"/>
</dbReference>
<dbReference type="InterPro" id="IPR007685">
    <property type="entry name" value="RelA_SpoT"/>
</dbReference>
<evidence type="ECO:0000256" key="1">
    <source>
        <dbReference type="ARBA" id="ARBA00022801"/>
    </source>
</evidence>
<dbReference type="InterPro" id="IPR043519">
    <property type="entry name" value="NT_sf"/>
</dbReference>
<evidence type="ECO:0000259" key="7">
    <source>
        <dbReference type="PROSITE" id="PS51831"/>
    </source>
</evidence>
<dbReference type="SUPFAM" id="SSF109604">
    <property type="entry name" value="HD-domain/PDEase-like"/>
    <property type="match status" value="1"/>
</dbReference>
<keyword evidence="9" id="KW-0808">Transferase</keyword>
<protein>
    <recommendedName>
        <fullName evidence="3">guanosine-3',5'-bis(diphosphate) 3'-diphosphatase</fullName>
        <ecNumber evidence="3">3.1.7.2</ecNumber>
    </recommendedName>
</protein>
<reference evidence="9" key="1">
    <citation type="submission" date="2022-06" db="EMBL/GenBank/DDBJ databases">
        <title>Complete genome of Pseudomonas hydrolytica DSWY01T.</title>
        <authorList>
            <person name="Jung J."/>
            <person name="Jeon C.O."/>
        </authorList>
    </citation>
    <scope>NUCLEOTIDE SEQUENCE</scope>
    <source>
        <strain evidence="9">DSWY01</strain>
    </source>
</reference>
<dbReference type="RefSeq" id="WP_129483674.1">
    <property type="nucleotide sequence ID" value="NZ_CP099397.1"/>
</dbReference>
<dbReference type="SUPFAM" id="SSF55021">
    <property type="entry name" value="ACT-like"/>
    <property type="match status" value="1"/>
</dbReference>
<dbReference type="InterPro" id="IPR045600">
    <property type="entry name" value="RelA/SpoT_AH_RIS"/>
</dbReference>